<evidence type="ECO:0000256" key="1">
    <source>
        <dbReference type="ARBA" id="ARBA00022679"/>
    </source>
</evidence>
<dbReference type="OrthoDB" id="9789605at2"/>
<protein>
    <submittedName>
        <fullName evidence="4">GNAT family N-acetyltransferase</fullName>
    </submittedName>
</protein>
<dbReference type="InterPro" id="IPR000182">
    <property type="entry name" value="GNAT_dom"/>
</dbReference>
<dbReference type="SUPFAM" id="SSF55729">
    <property type="entry name" value="Acyl-CoA N-acyltransferases (Nat)"/>
    <property type="match status" value="1"/>
</dbReference>
<feature type="domain" description="N-acetyltransferase" evidence="3">
    <location>
        <begin position="13"/>
        <end position="147"/>
    </location>
</feature>
<evidence type="ECO:0000256" key="2">
    <source>
        <dbReference type="ARBA" id="ARBA00023315"/>
    </source>
</evidence>
<comment type="caution">
    <text evidence="4">The sequence shown here is derived from an EMBL/GenBank/DDBJ whole genome shotgun (WGS) entry which is preliminary data.</text>
</comment>
<sequence>MKSEDFQIAPYQEVFRDQMVSVWEQSVRTTHDFLLEEDLQEIKSFVKEIDFYALQVYCLLYNNSVVGFIGVATDKVEMLFLSPDCIGLGLGKWLMHFAIEQLGACKVDVNEQNKKALAFYNKLGFEPYERSALDDQGKAYPLLRMALKRM</sequence>
<keyword evidence="1 4" id="KW-0808">Transferase</keyword>
<evidence type="ECO:0000313" key="5">
    <source>
        <dbReference type="Proteomes" id="UP000290545"/>
    </source>
</evidence>
<dbReference type="GO" id="GO:0016747">
    <property type="term" value="F:acyltransferase activity, transferring groups other than amino-acyl groups"/>
    <property type="evidence" value="ECO:0007669"/>
    <property type="project" value="InterPro"/>
</dbReference>
<dbReference type="RefSeq" id="WP_129003607.1">
    <property type="nucleotide sequence ID" value="NZ_SDHZ01000002.1"/>
</dbReference>
<dbReference type="Proteomes" id="UP000290545">
    <property type="component" value="Unassembled WGS sequence"/>
</dbReference>
<dbReference type="PANTHER" id="PTHR43800:SF1">
    <property type="entry name" value="PEPTIDYL-LYSINE N-ACETYLTRANSFERASE YJAB"/>
    <property type="match status" value="1"/>
</dbReference>
<keyword evidence="2" id="KW-0012">Acyltransferase</keyword>
<proteinExistence type="predicted"/>
<dbReference type="Pfam" id="PF13673">
    <property type="entry name" value="Acetyltransf_10"/>
    <property type="match status" value="1"/>
</dbReference>
<organism evidence="4 5">
    <name type="scientific">Filimonas effusa</name>
    <dbReference type="NCBI Taxonomy" id="2508721"/>
    <lineage>
        <taxon>Bacteria</taxon>
        <taxon>Pseudomonadati</taxon>
        <taxon>Bacteroidota</taxon>
        <taxon>Chitinophagia</taxon>
        <taxon>Chitinophagales</taxon>
        <taxon>Chitinophagaceae</taxon>
        <taxon>Filimonas</taxon>
    </lineage>
</organism>
<dbReference type="CDD" id="cd04301">
    <property type="entry name" value="NAT_SF"/>
    <property type="match status" value="1"/>
</dbReference>
<dbReference type="AlphaFoldDB" id="A0A4Q1D380"/>
<gene>
    <name evidence="4" type="ORF">ESB13_12060</name>
</gene>
<name>A0A4Q1D380_9BACT</name>
<dbReference type="EMBL" id="SDHZ01000002">
    <property type="protein sequence ID" value="RXK82862.1"/>
    <property type="molecule type" value="Genomic_DNA"/>
</dbReference>
<dbReference type="PANTHER" id="PTHR43800">
    <property type="entry name" value="PEPTIDYL-LYSINE N-ACETYLTRANSFERASE YJAB"/>
    <property type="match status" value="1"/>
</dbReference>
<keyword evidence="5" id="KW-1185">Reference proteome</keyword>
<evidence type="ECO:0000259" key="3">
    <source>
        <dbReference type="PROSITE" id="PS51186"/>
    </source>
</evidence>
<evidence type="ECO:0000313" key="4">
    <source>
        <dbReference type="EMBL" id="RXK82862.1"/>
    </source>
</evidence>
<dbReference type="PROSITE" id="PS51186">
    <property type="entry name" value="GNAT"/>
    <property type="match status" value="1"/>
</dbReference>
<dbReference type="InterPro" id="IPR016181">
    <property type="entry name" value="Acyl_CoA_acyltransferase"/>
</dbReference>
<dbReference type="Gene3D" id="3.40.630.30">
    <property type="match status" value="1"/>
</dbReference>
<accession>A0A4Q1D380</accession>
<reference evidence="4 5" key="1">
    <citation type="submission" date="2019-01" db="EMBL/GenBank/DDBJ databases">
        <title>Filimonas sp. strain TTM-71.</title>
        <authorList>
            <person name="Chen W.-M."/>
        </authorList>
    </citation>
    <scope>NUCLEOTIDE SEQUENCE [LARGE SCALE GENOMIC DNA]</scope>
    <source>
        <strain evidence="4 5">TTM-71</strain>
    </source>
</reference>